<comment type="caution">
    <text evidence="1">The sequence shown here is derived from an EMBL/GenBank/DDBJ whole genome shotgun (WGS) entry which is preliminary data.</text>
</comment>
<evidence type="ECO:0000313" key="1">
    <source>
        <dbReference type="EMBL" id="KAK7543427.1"/>
    </source>
</evidence>
<accession>A0ABR1M6T6</accession>
<dbReference type="Proteomes" id="UP001365128">
    <property type="component" value="Unassembled WGS sequence"/>
</dbReference>
<gene>
    <name evidence="1" type="ORF">IWX46DRAFT_659867</name>
</gene>
<reference evidence="1 2" key="1">
    <citation type="submission" date="2024-04" db="EMBL/GenBank/DDBJ databases">
        <title>Phyllosticta paracitricarpa is synonymous to the EU quarantine fungus P. citricarpa based on phylogenomic analyses.</title>
        <authorList>
            <consortium name="Lawrence Berkeley National Laboratory"/>
            <person name="Van Ingen-Buijs V.A."/>
            <person name="Van Westerhoven A.C."/>
            <person name="Haridas S."/>
            <person name="Skiadas P."/>
            <person name="Martin F."/>
            <person name="Groenewald J.Z."/>
            <person name="Crous P.W."/>
            <person name="Seidl M.F."/>
        </authorList>
    </citation>
    <scope>NUCLEOTIDE SEQUENCE [LARGE SCALE GENOMIC DNA]</scope>
    <source>
        <strain evidence="1 2">CBS 122670</strain>
    </source>
</reference>
<protein>
    <recommendedName>
        <fullName evidence="3">F-box domain-containing protein</fullName>
    </recommendedName>
</protein>
<name>A0ABR1M6T6_9PEZI</name>
<keyword evidence="2" id="KW-1185">Reference proteome</keyword>
<sequence length="277" mass="30183">MSKTCASSTILWTAVYTNQPQVPRVAILPRLGGASAHFHVPEDALLRQLLCACSNLNVLHLKIFGDILPVIQIPGGFPDLRKLFLRFLGHGYGQSTSNSVENSCDTSMKDLMWLLKFPRLHAASAFDVGLTITATDGASIVKKNPREPFSSLTNDCLRLVLFFVQERHVIPSSSVLPNPFVKTPNPLPMDTMAAQGSHIRVSTSVWAADQGEGSLDLPTELVRPIAAELPANDIARSSASCRKVYQDVKPVISGSIPTVMHSMDPKLSLLARSCRKE</sequence>
<organism evidence="1 2">
    <name type="scientific">Phyllosticta citricarpa</name>
    <dbReference type="NCBI Taxonomy" id="55181"/>
    <lineage>
        <taxon>Eukaryota</taxon>
        <taxon>Fungi</taxon>
        <taxon>Dikarya</taxon>
        <taxon>Ascomycota</taxon>
        <taxon>Pezizomycotina</taxon>
        <taxon>Dothideomycetes</taxon>
        <taxon>Dothideomycetes incertae sedis</taxon>
        <taxon>Botryosphaeriales</taxon>
        <taxon>Phyllostictaceae</taxon>
        <taxon>Phyllosticta</taxon>
    </lineage>
</organism>
<evidence type="ECO:0008006" key="3">
    <source>
        <dbReference type="Google" id="ProtNLM"/>
    </source>
</evidence>
<dbReference type="EMBL" id="JBBPDW010000020">
    <property type="protein sequence ID" value="KAK7543427.1"/>
    <property type="molecule type" value="Genomic_DNA"/>
</dbReference>
<proteinExistence type="predicted"/>
<evidence type="ECO:0000313" key="2">
    <source>
        <dbReference type="Proteomes" id="UP001365128"/>
    </source>
</evidence>